<dbReference type="KEGG" id="chn:A605_01020"/>
<evidence type="ECO:0000313" key="7">
    <source>
        <dbReference type="Proteomes" id="UP000011723"/>
    </source>
</evidence>
<dbReference type="EMBL" id="CP003697">
    <property type="protein sequence ID" value="AGF71220.1"/>
    <property type="molecule type" value="Genomic_DNA"/>
</dbReference>
<dbReference type="Proteomes" id="UP000011723">
    <property type="component" value="Chromosome"/>
</dbReference>
<dbReference type="eggNOG" id="COG0846">
    <property type="taxonomic scope" value="Bacteria"/>
</dbReference>
<dbReference type="AlphaFoldDB" id="M1NUM9"/>
<feature type="binding site" evidence="3">
    <location>
        <position position="71"/>
    </location>
    <ligand>
        <name>substrate</name>
    </ligand>
</feature>
<keyword evidence="3 4" id="KW-0479">Metal-binding</keyword>
<evidence type="ECO:0000256" key="1">
    <source>
        <dbReference type="ARBA" id="ARBA00022679"/>
    </source>
</evidence>
<reference evidence="6 7" key="1">
    <citation type="journal article" date="2012" name="Stand. Genomic Sci.">
        <title>Genome sequence of the halotolerant bacterium Corynebacterium halotolerans type strain YIM 70093(T) (= DSM 44683(T)).</title>
        <authorList>
            <person name="Ruckert C."/>
            <person name="Albersmeier A."/>
            <person name="Al-Dilaimi A."/>
            <person name="Niehaus K."/>
            <person name="Szczepanowski R."/>
            <person name="Kalinowski J."/>
        </authorList>
    </citation>
    <scope>NUCLEOTIDE SEQUENCE [LARGE SCALE GENOMIC DNA]</scope>
    <source>
        <strain evidence="6">YIM 70093</strain>
    </source>
</reference>
<dbReference type="OrthoDB" id="9800582at2"/>
<feature type="binding site" evidence="3">
    <location>
        <position position="243"/>
    </location>
    <ligand>
        <name>NAD(+)</name>
        <dbReference type="ChEBI" id="CHEBI:57540"/>
    </ligand>
</feature>
<evidence type="ECO:0000256" key="2">
    <source>
        <dbReference type="ARBA" id="ARBA00023027"/>
    </source>
</evidence>
<dbReference type="PROSITE" id="PS50305">
    <property type="entry name" value="SIRTUIN"/>
    <property type="match status" value="1"/>
</dbReference>
<dbReference type="HOGENOM" id="CLU_023643_3_1_11"/>
<keyword evidence="1" id="KW-0808">Transferase</keyword>
<dbReference type="InterPro" id="IPR029035">
    <property type="entry name" value="DHS-like_NAD/FAD-binding_dom"/>
</dbReference>
<keyword evidence="2 3" id="KW-0520">NAD</keyword>
<dbReference type="PATRIC" id="fig|1121362.3.peg.196"/>
<gene>
    <name evidence="3" type="primary">cobB</name>
    <name evidence="6" type="ORF">A605_01020</name>
</gene>
<organism evidence="6 7">
    <name type="scientific">Corynebacterium halotolerans YIM 70093 = DSM 44683</name>
    <dbReference type="NCBI Taxonomy" id="1121362"/>
    <lineage>
        <taxon>Bacteria</taxon>
        <taxon>Bacillati</taxon>
        <taxon>Actinomycetota</taxon>
        <taxon>Actinomycetes</taxon>
        <taxon>Mycobacteriales</taxon>
        <taxon>Corynebacteriaceae</taxon>
        <taxon>Corynebacterium</taxon>
    </lineage>
</organism>
<evidence type="ECO:0000256" key="4">
    <source>
        <dbReference type="PROSITE-ProRule" id="PRU00236"/>
    </source>
</evidence>
<proteinExistence type="inferred from homology"/>
<dbReference type="GO" id="GO:0036055">
    <property type="term" value="F:protein-succinyllysine desuccinylase activity"/>
    <property type="evidence" value="ECO:0007669"/>
    <property type="project" value="UniProtKB-UniRule"/>
</dbReference>
<dbReference type="SUPFAM" id="SSF52467">
    <property type="entry name" value="DHS-like NAD/FAD-binding domain"/>
    <property type="match status" value="1"/>
</dbReference>
<dbReference type="Gene3D" id="3.40.50.1220">
    <property type="entry name" value="TPP-binding domain"/>
    <property type="match status" value="1"/>
</dbReference>
<dbReference type="Pfam" id="PF02146">
    <property type="entry name" value="SIR2"/>
    <property type="match status" value="1"/>
</dbReference>
<dbReference type="Gene3D" id="3.30.1600.10">
    <property type="entry name" value="SIR2/SIRT2 'Small Domain"/>
    <property type="match status" value="1"/>
</dbReference>
<comment type="cofactor">
    <cofactor evidence="3">
        <name>Zn(2+)</name>
        <dbReference type="ChEBI" id="CHEBI:29105"/>
    </cofactor>
    <text evidence="3">Binds 1 zinc ion per subunit.</text>
</comment>
<dbReference type="HAMAP" id="MF_01121">
    <property type="entry name" value="Sirtuin_ClassIII"/>
    <property type="match status" value="1"/>
</dbReference>
<feature type="binding site" evidence="3 4">
    <location>
        <position position="133"/>
    </location>
    <ligand>
        <name>Zn(2+)</name>
        <dbReference type="ChEBI" id="CHEBI:29105"/>
    </ligand>
</feature>
<dbReference type="PANTHER" id="PTHR11085">
    <property type="entry name" value="NAD-DEPENDENT PROTEIN DEACYLASE SIRTUIN-5, MITOCHONDRIAL-RELATED"/>
    <property type="match status" value="1"/>
</dbReference>
<dbReference type="InterPro" id="IPR026590">
    <property type="entry name" value="Ssirtuin_cat_dom"/>
</dbReference>
<name>M1NUM9_9CORY</name>
<feature type="binding site" evidence="3 4">
    <location>
        <position position="159"/>
    </location>
    <ligand>
        <name>Zn(2+)</name>
        <dbReference type="ChEBI" id="CHEBI:29105"/>
    </ligand>
</feature>
<feature type="active site" description="Proton acceptor" evidence="3 4">
    <location>
        <position position="125"/>
    </location>
</feature>
<keyword evidence="7" id="KW-1185">Reference proteome</keyword>
<feature type="domain" description="Deacetylase sirtuin-type" evidence="5">
    <location>
        <begin position="1"/>
        <end position="260"/>
    </location>
</feature>
<comment type="catalytic activity">
    <reaction evidence="3">
        <text>N(6)-acetyl-L-lysyl-[protein] + NAD(+) + H2O = 2''-O-acetyl-ADP-D-ribose + nicotinamide + L-lysyl-[protein]</text>
        <dbReference type="Rhea" id="RHEA:43636"/>
        <dbReference type="Rhea" id="RHEA-COMP:9752"/>
        <dbReference type="Rhea" id="RHEA-COMP:10731"/>
        <dbReference type="ChEBI" id="CHEBI:15377"/>
        <dbReference type="ChEBI" id="CHEBI:17154"/>
        <dbReference type="ChEBI" id="CHEBI:29969"/>
        <dbReference type="ChEBI" id="CHEBI:57540"/>
        <dbReference type="ChEBI" id="CHEBI:61930"/>
        <dbReference type="ChEBI" id="CHEBI:83767"/>
        <dbReference type="EC" id="2.3.1.286"/>
    </reaction>
</comment>
<dbReference type="CDD" id="cd01412">
    <property type="entry name" value="SIRT5_Af1_CobB"/>
    <property type="match status" value="1"/>
</dbReference>
<dbReference type="STRING" id="1121362.A605_01020"/>
<dbReference type="GO" id="GO:0008270">
    <property type="term" value="F:zinc ion binding"/>
    <property type="evidence" value="ECO:0007669"/>
    <property type="project" value="UniProtKB-UniRule"/>
</dbReference>
<dbReference type="RefSeq" id="WP_015399644.1">
    <property type="nucleotide sequence ID" value="NC_020302.1"/>
</dbReference>
<comment type="domain">
    <text evidence="3">2 residues (Tyr-71 and Arg-74) present in a large hydrophobic pocket are probably involved in substrate specificity. They are important for desuccinylation activity, but dispensable for deacetylation activity.</text>
</comment>
<comment type="caution">
    <text evidence="3">Lacks conserved residue(s) required for the propagation of feature annotation.</text>
</comment>
<feature type="binding site" evidence="3">
    <location>
        <position position="74"/>
    </location>
    <ligand>
        <name>substrate</name>
    </ligand>
</feature>
<accession>M1NUM9</accession>
<protein>
    <recommendedName>
        <fullName evidence="3">NAD-dependent protein deacylase</fullName>
        <ecNumber evidence="3">2.3.1.286</ecNumber>
    </recommendedName>
    <alternativeName>
        <fullName evidence="3">Regulatory protein SIR2 homolog</fullName>
    </alternativeName>
</protein>
<sequence length="260" mass="28313">MDAADTQLADALRLARRARTIEVFTGAGMSAESGLVTFRDKDTGLWSKVDPAAFASIESWAKDPEPMWAWYLWRSKLAGQADPNAGHRAIGDWGELDGVERVGVTTQNIDNLHERGGAQDVVHLHGSLFDYRCSICSRPWEGEVEVPDEPVERMTPPACSLCDNLVRPGVVWFGESLPQREWALAEQRMREADLVVIVGTSGIVQPAASLPLIAAERGTPLLEISPEETELSRLADVSWRTTAAAGLPELVMGVKVDGLA</sequence>
<comment type="function">
    <text evidence="3">NAD-dependent lysine deacetylase and desuccinylase that specifically removes acetyl and succinyl groups on target proteins. Modulates the activities of several proteins which are inactive in their acylated form.</text>
</comment>
<comment type="catalytic activity">
    <reaction evidence="3">
        <text>N(6)-succinyl-L-lysyl-[protein] + NAD(+) + H2O = 2''-O-succinyl-ADP-D-ribose + nicotinamide + L-lysyl-[protein]</text>
        <dbReference type="Rhea" id="RHEA:47668"/>
        <dbReference type="Rhea" id="RHEA-COMP:9752"/>
        <dbReference type="Rhea" id="RHEA-COMP:11877"/>
        <dbReference type="ChEBI" id="CHEBI:15377"/>
        <dbReference type="ChEBI" id="CHEBI:17154"/>
        <dbReference type="ChEBI" id="CHEBI:29969"/>
        <dbReference type="ChEBI" id="CHEBI:57540"/>
        <dbReference type="ChEBI" id="CHEBI:87830"/>
        <dbReference type="ChEBI" id="CHEBI:87832"/>
    </reaction>
</comment>
<comment type="similarity">
    <text evidence="3">Belongs to the sirtuin family. Class III subfamily.</text>
</comment>
<evidence type="ECO:0000259" key="5">
    <source>
        <dbReference type="PROSITE" id="PS50305"/>
    </source>
</evidence>
<dbReference type="GO" id="GO:0005737">
    <property type="term" value="C:cytoplasm"/>
    <property type="evidence" value="ECO:0007669"/>
    <property type="project" value="UniProtKB-SubCell"/>
</dbReference>
<feature type="binding site" evidence="3 4">
    <location>
        <position position="136"/>
    </location>
    <ligand>
        <name>Zn(2+)</name>
        <dbReference type="ChEBI" id="CHEBI:29105"/>
    </ligand>
</feature>
<comment type="subcellular location">
    <subcellularLocation>
        <location evidence="3">Cytoplasm</location>
    </subcellularLocation>
</comment>
<feature type="binding site" evidence="3">
    <location>
        <begin position="107"/>
        <end position="110"/>
    </location>
    <ligand>
        <name>NAD(+)</name>
        <dbReference type="ChEBI" id="CHEBI:57540"/>
    </ligand>
</feature>
<keyword evidence="3 4" id="KW-0862">Zinc</keyword>
<feature type="binding site" evidence="3">
    <location>
        <begin position="199"/>
        <end position="201"/>
    </location>
    <ligand>
        <name>NAD(+)</name>
        <dbReference type="ChEBI" id="CHEBI:57540"/>
    </ligand>
</feature>
<dbReference type="GO" id="GO:0070403">
    <property type="term" value="F:NAD+ binding"/>
    <property type="evidence" value="ECO:0007669"/>
    <property type="project" value="UniProtKB-UniRule"/>
</dbReference>
<feature type="binding site" evidence="3 4">
    <location>
        <position position="162"/>
    </location>
    <ligand>
        <name>Zn(2+)</name>
        <dbReference type="ChEBI" id="CHEBI:29105"/>
    </ligand>
</feature>
<keyword evidence="3" id="KW-0963">Cytoplasm</keyword>
<dbReference type="InterPro" id="IPR003000">
    <property type="entry name" value="Sirtuin"/>
</dbReference>
<dbReference type="InterPro" id="IPR026591">
    <property type="entry name" value="Sirtuin_cat_small_dom_sf"/>
</dbReference>
<evidence type="ECO:0000256" key="3">
    <source>
        <dbReference type="HAMAP-Rule" id="MF_01121"/>
    </source>
</evidence>
<dbReference type="GO" id="GO:0017136">
    <property type="term" value="F:histone deacetylase activity, NAD-dependent"/>
    <property type="evidence" value="ECO:0007669"/>
    <property type="project" value="TreeGrafter"/>
</dbReference>
<dbReference type="PANTHER" id="PTHR11085:SF4">
    <property type="entry name" value="NAD-DEPENDENT PROTEIN DEACYLASE"/>
    <property type="match status" value="1"/>
</dbReference>
<evidence type="ECO:0000313" key="6">
    <source>
        <dbReference type="EMBL" id="AGF71220.1"/>
    </source>
</evidence>
<dbReference type="GO" id="GO:0036054">
    <property type="term" value="F:protein-malonyllysine demalonylase activity"/>
    <property type="evidence" value="ECO:0007669"/>
    <property type="project" value="InterPro"/>
</dbReference>
<dbReference type="InterPro" id="IPR027546">
    <property type="entry name" value="Sirtuin_class_III"/>
</dbReference>
<dbReference type="InterPro" id="IPR050134">
    <property type="entry name" value="NAD-dep_sirtuin_deacylases"/>
</dbReference>
<dbReference type="NCBIfam" id="NF001753">
    <property type="entry name" value="PRK00481.1-3"/>
    <property type="match status" value="1"/>
</dbReference>
<dbReference type="EC" id="2.3.1.286" evidence="3"/>